<evidence type="ECO:0000313" key="1">
    <source>
        <dbReference type="EMBL" id="GGM34339.1"/>
    </source>
</evidence>
<dbReference type="Proteomes" id="UP000618460">
    <property type="component" value="Unassembled WGS sequence"/>
</dbReference>
<dbReference type="PANTHER" id="PTHR37507:SF2">
    <property type="entry name" value="SPORULATION PROTEIN YDCC"/>
    <property type="match status" value="1"/>
</dbReference>
<dbReference type="InterPro" id="IPR052944">
    <property type="entry name" value="Sporulation_related"/>
</dbReference>
<gene>
    <name evidence="1" type="primary">ydcC</name>
    <name evidence="1" type="ORF">GCM10011351_20380</name>
</gene>
<comment type="caution">
    <text evidence="1">The sequence shown here is derived from an EMBL/GenBank/DDBJ whole genome shotgun (WGS) entry which is preliminary data.</text>
</comment>
<evidence type="ECO:0000313" key="2">
    <source>
        <dbReference type="Proteomes" id="UP000618460"/>
    </source>
</evidence>
<dbReference type="InterPro" id="IPR029046">
    <property type="entry name" value="LolA/LolB/LppX"/>
</dbReference>
<dbReference type="PROSITE" id="PS51257">
    <property type="entry name" value="PROKAR_LIPOPROTEIN"/>
    <property type="match status" value="1"/>
</dbReference>
<dbReference type="SUPFAM" id="SSF89392">
    <property type="entry name" value="Prokaryotic lipoproteins and lipoprotein localization factors"/>
    <property type="match status" value="1"/>
</dbReference>
<reference evidence="1" key="1">
    <citation type="journal article" date="2014" name="Int. J. Syst. Evol. Microbiol.">
        <title>Complete genome sequence of Corynebacterium casei LMG S-19264T (=DSM 44701T), isolated from a smear-ripened cheese.</title>
        <authorList>
            <consortium name="US DOE Joint Genome Institute (JGI-PGF)"/>
            <person name="Walter F."/>
            <person name="Albersmeier A."/>
            <person name="Kalinowski J."/>
            <person name="Ruckert C."/>
        </authorList>
    </citation>
    <scope>NUCLEOTIDE SEQUENCE</scope>
    <source>
        <strain evidence="1">CGMCC 1.6333</strain>
    </source>
</reference>
<accession>A0A917WW53</accession>
<dbReference type="OrthoDB" id="9785380at2"/>
<name>A0A917WW53_9BACI</name>
<proteinExistence type="predicted"/>
<protein>
    <submittedName>
        <fullName evidence="1">Sporulation protein YdcC</fullName>
    </submittedName>
</protein>
<sequence length="339" mass="38673">MRKIFSFGIVIMSLLLLVACGEKSKEDVITKIEETLEEMNGYQTQANMRLQTGEKEQSYVIDIAHKKKAYYRVLLKNDQDEEGSQIILKNDDGVFVLTPALNKSFKFQSDWPTNSSQPYLYQSLVTDILNDGDATFKTTEKYYVFETKTNYQNNTTLPKQEIYFDKKQFTPVMVKVLDQDGEILVEVEFTNFKLNPTFEENMFEMENNMTSSLFGIPVMAEGNIAEQELTVLYPTELLGSELVETTEVDTENGKRVMLSYQGDKNFTLVQEKPEAFETTAMQPKMVNGEPVSLGFTVAAQTDNALEWSYQGSEYYLASEDLTKEEMIEVATSITAQETK</sequence>
<dbReference type="Gene3D" id="2.50.20.10">
    <property type="entry name" value="Lipoprotein localisation LolA/LolB/LppX"/>
    <property type="match status" value="1"/>
</dbReference>
<keyword evidence="2" id="KW-1185">Reference proteome</keyword>
<dbReference type="EMBL" id="BMLG01000010">
    <property type="protein sequence ID" value="GGM34339.1"/>
    <property type="molecule type" value="Genomic_DNA"/>
</dbReference>
<dbReference type="AlphaFoldDB" id="A0A917WW53"/>
<dbReference type="PANTHER" id="PTHR37507">
    <property type="entry name" value="SPORULATION PROTEIN YDCC"/>
    <property type="match status" value="1"/>
</dbReference>
<organism evidence="1 2">
    <name type="scientific">Paraliobacillus quinghaiensis</name>
    <dbReference type="NCBI Taxonomy" id="470815"/>
    <lineage>
        <taxon>Bacteria</taxon>
        <taxon>Bacillati</taxon>
        <taxon>Bacillota</taxon>
        <taxon>Bacilli</taxon>
        <taxon>Bacillales</taxon>
        <taxon>Bacillaceae</taxon>
        <taxon>Paraliobacillus</taxon>
    </lineage>
</organism>
<dbReference type="RefSeq" id="WP_117155445.1">
    <property type="nucleotide sequence ID" value="NZ_BMLG01000010.1"/>
</dbReference>
<reference evidence="1" key="2">
    <citation type="submission" date="2020-09" db="EMBL/GenBank/DDBJ databases">
        <authorList>
            <person name="Sun Q."/>
            <person name="Zhou Y."/>
        </authorList>
    </citation>
    <scope>NUCLEOTIDE SEQUENCE</scope>
    <source>
        <strain evidence="1">CGMCC 1.6333</strain>
    </source>
</reference>